<evidence type="ECO:0000313" key="3">
    <source>
        <dbReference type="Proteomes" id="UP000807825"/>
    </source>
</evidence>
<protein>
    <submittedName>
        <fullName evidence="2">Uncharacterized protein</fullName>
    </submittedName>
</protein>
<dbReference type="AlphaFoldDB" id="A0A9D6Z225"/>
<keyword evidence="1" id="KW-0472">Membrane</keyword>
<accession>A0A9D6Z225</accession>
<gene>
    <name evidence="2" type="ORF">HY912_02490</name>
</gene>
<reference evidence="2" key="1">
    <citation type="submission" date="2020-07" db="EMBL/GenBank/DDBJ databases">
        <title>Huge and variable diversity of episymbiotic CPR bacteria and DPANN archaea in groundwater ecosystems.</title>
        <authorList>
            <person name="He C.Y."/>
            <person name="Keren R."/>
            <person name="Whittaker M."/>
            <person name="Farag I.F."/>
            <person name="Doudna J."/>
            <person name="Cate J.H.D."/>
            <person name="Banfield J.F."/>
        </authorList>
    </citation>
    <scope>NUCLEOTIDE SEQUENCE</scope>
    <source>
        <strain evidence="2">NC_groundwater_1664_Pr3_B-0.1um_52_9</strain>
    </source>
</reference>
<sequence length="176" mass="19729">MYWWNVSKLAEDFREGRVEEKERFKYFLATSIVWALGAQPFFYYGQTFKIAHVISAAVFVTVTIIGITVCYRANRTGDNTDFVGRMICLSWPISIKLAVLFSTIVVILFGVIFTVVVLGLKLKPGSSKAMDAAGILFGSLFPICYYWLIYKYITLVARPKAPGASQLTSPVESLEV</sequence>
<evidence type="ECO:0000256" key="1">
    <source>
        <dbReference type="SAM" id="Phobius"/>
    </source>
</evidence>
<feature type="transmembrane region" description="Helical" evidence="1">
    <location>
        <begin position="24"/>
        <end position="44"/>
    </location>
</feature>
<evidence type="ECO:0000313" key="2">
    <source>
        <dbReference type="EMBL" id="MBI5248339.1"/>
    </source>
</evidence>
<dbReference type="Proteomes" id="UP000807825">
    <property type="component" value="Unassembled WGS sequence"/>
</dbReference>
<keyword evidence="1" id="KW-0812">Transmembrane</keyword>
<dbReference type="EMBL" id="JACRDE010000070">
    <property type="protein sequence ID" value="MBI5248339.1"/>
    <property type="molecule type" value="Genomic_DNA"/>
</dbReference>
<comment type="caution">
    <text evidence="2">The sequence shown here is derived from an EMBL/GenBank/DDBJ whole genome shotgun (WGS) entry which is preliminary data.</text>
</comment>
<name>A0A9D6Z225_9BACT</name>
<proteinExistence type="predicted"/>
<organism evidence="2 3">
    <name type="scientific">Desulfomonile tiedjei</name>
    <dbReference type="NCBI Taxonomy" id="2358"/>
    <lineage>
        <taxon>Bacteria</taxon>
        <taxon>Pseudomonadati</taxon>
        <taxon>Thermodesulfobacteriota</taxon>
        <taxon>Desulfomonilia</taxon>
        <taxon>Desulfomonilales</taxon>
        <taxon>Desulfomonilaceae</taxon>
        <taxon>Desulfomonile</taxon>
    </lineage>
</organism>
<feature type="transmembrane region" description="Helical" evidence="1">
    <location>
        <begin position="95"/>
        <end position="120"/>
    </location>
</feature>
<feature type="transmembrane region" description="Helical" evidence="1">
    <location>
        <begin position="50"/>
        <end position="74"/>
    </location>
</feature>
<feature type="transmembrane region" description="Helical" evidence="1">
    <location>
        <begin position="132"/>
        <end position="150"/>
    </location>
</feature>
<keyword evidence="1" id="KW-1133">Transmembrane helix</keyword>